<dbReference type="EMBL" id="CP041969">
    <property type="protein sequence ID" value="QMV41661.1"/>
    <property type="molecule type" value="Genomic_DNA"/>
</dbReference>
<feature type="active site" description="Proton acceptor" evidence="1">
    <location>
        <position position="21"/>
    </location>
</feature>
<dbReference type="EC" id="3.6.1.57" evidence="3"/>
<organism evidence="3 4">
    <name type="scientific">Cohnella cholangitidis</name>
    <dbReference type="NCBI Taxonomy" id="2598458"/>
    <lineage>
        <taxon>Bacteria</taxon>
        <taxon>Bacillati</taxon>
        <taxon>Bacillota</taxon>
        <taxon>Bacilli</taxon>
        <taxon>Bacillales</taxon>
        <taxon>Paenibacillaceae</taxon>
        <taxon>Cohnella</taxon>
    </lineage>
</organism>
<name>A0A7G5BXH7_9BACL</name>
<dbReference type="Gene3D" id="3.40.50.2000">
    <property type="entry name" value="Glycogen Phosphorylase B"/>
    <property type="match status" value="1"/>
</dbReference>
<accession>A0A7G5BXH7</accession>
<dbReference type="Gene3D" id="3.40.50.11190">
    <property type="match status" value="1"/>
</dbReference>
<dbReference type="NCBIfam" id="TIGR03590">
    <property type="entry name" value="PseG"/>
    <property type="match status" value="1"/>
</dbReference>
<dbReference type="GO" id="GO:0016787">
    <property type="term" value="F:hydrolase activity"/>
    <property type="evidence" value="ECO:0007669"/>
    <property type="project" value="UniProtKB-KW"/>
</dbReference>
<protein>
    <submittedName>
        <fullName evidence="3">UDP-2,4-diacetamido-2,4, 6-trideoxy-beta-L-altropyranose hydrolase</fullName>
        <ecNumber evidence="3">3.6.1.57</ecNumber>
    </submittedName>
</protein>
<dbReference type="SUPFAM" id="SSF53756">
    <property type="entry name" value="UDP-Glycosyltransferase/glycogen phosphorylase"/>
    <property type="match status" value="1"/>
</dbReference>
<keyword evidence="4" id="KW-1185">Reference proteome</keyword>
<evidence type="ECO:0000256" key="1">
    <source>
        <dbReference type="PIRSR" id="PIRSR620023-1"/>
    </source>
</evidence>
<evidence type="ECO:0000256" key="2">
    <source>
        <dbReference type="PIRSR" id="PIRSR620023-2"/>
    </source>
</evidence>
<dbReference type="AlphaFoldDB" id="A0A7G5BXH7"/>
<dbReference type="RefSeq" id="WP_182303000.1">
    <property type="nucleotide sequence ID" value="NZ_CP041969.1"/>
</dbReference>
<dbReference type="KEGG" id="cchl:FPL14_11065"/>
<proteinExistence type="predicted"/>
<evidence type="ECO:0000313" key="4">
    <source>
        <dbReference type="Proteomes" id="UP000515679"/>
    </source>
</evidence>
<dbReference type="InterPro" id="IPR020023">
    <property type="entry name" value="PseG"/>
</dbReference>
<keyword evidence="3" id="KW-0378">Hydrolase</keyword>
<evidence type="ECO:0000313" key="3">
    <source>
        <dbReference type="EMBL" id="QMV41661.1"/>
    </source>
</evidence>
<sequence length="358" mass="40287">MMIARKAFIRADASLAIGTGHVMRCLVIADGLKREGFEVSFICRETEGNMDGYIESRGFAVFRLPMENSPDQSDTLRDAEFTIQIIANFPETPDWLIVDHYGIDKKWESVVKPFVGRMLIIDDLANRPHIGDMLLDQNISDPAKNRYGELVPEKCIQLLGPRYLLLKPSFYEARRTLRTRNGKMNRLLVFFGGSDPTNETAKALDALQSMDLAFIKVDIVIGQINNNRAVLEQRCGMIPNIELHVQVENMDEFIVRADFALGSGGVAMWERCYLGLPSAVTIVADNQIEGVRLAELSESVWNMGWHEQINSDHYADILLKALTRPQDLIKLGMNGLALMDSRPETAYNRVLEALLGEI</sequence>
<reference evidence="3 4" key="1">
    <citation type="submission" date="2019-07" db="EMBL/GenBank/DDBJ databases">
        <authorList>
            <person name="Kim J.K."/>
            <person name="Cheong H.-M."/>
            <person name="Choi Y."/>
            <person name="Hwang K.J."/>
            <person name="Lee S."/>
            <person name="Choi C."/>
        </authorList>
    </citation>
    <scope>NUCLEOTIDE SEQUENCE [LARGE SCALE GENOMIC DNA]</scope>
    <source>
        <strain evidence="3 4">KS 22</strain>
    </source>
</reference>
<gene>
    <name evidence="3" type="primary">pseG</name>
    <name evidence="3" type="ORF">FPL14_11065</name>
</gene>
<dbReference type="Proteomes" id="UP000515679">
    <property type="component" value="Chromosome"/>
</dbReference>
<feature type="binding site" evidence="2">
    <location>
        <position position="270"/>
    </location>
    <ligand>
        <name>substrate</name>
    </ligand>
</feature>